<dbReference type="OrthoDB" id="6482745at2759"/>
<protein>
    <recommendedName>
        <fullName evidence="3">Methyltransferase domain-containing protein</fullName>
    </recommendedName>
</protein>
<evidence type="ECO:0000313" key="1">
    <source>
        <dbReference type="EMBL" id="KAH9371910.1"/>
    </source>
</evidence>
<proteinExistence type="predicted"/>
<gene>
    <name evidence="1" type="ORF">HPB48_003325</name>
</gene>
<comment type="caution">
    <text evidence="1">The sequence shown here is derived from an EMBL/GenBank/DDBJ whole genome shotgun (WGS) entry which is preliminary data.</text>
</comment>
<dbReference type="AlphaFoldDB" id="A0A9J6G0F8"/>
<dbReference type="Gene3D" id="3.40.50.150">
    <property type="entry name" value="Vaccinia Virus protein VP39"/>
    <property type="match status" value="1"/>
</dbReference>
<keyword evidence="2" id="KW-1185">Reference proteome</keyword>
<dbReference type="InterPro" id="IPR029063">
    <property type="entry name" value="SAM-dependent_MTases_sf"/>
</dbReference>
<sequence length="202" mass="22895">MEGSLSNLGPGPFVELKEHSYRENLAAMQSVRFLRPCCEGDQHLDVGCGPGNFIQEHLLPHLRPCRRVVGVDSSWRCWTYARRHCREPEDLSGMLSDRFSYNAPVPWEELKQRERSAATAAGLDVVACHIYSSQWVFPTAEACLGSYIPFFKLDENIPRTKREEFWEDCRIALLETSPMTADGISQPYNVLVAHSRKAPSVP</sequence>
<dbReference type="SUPFAM" id="SSF53335">
    <property type="entry name" value="S-adenosyl-L-methionine-dependent methyltransferases"/>
    <property type="match status" value="1"/>
</dbReference>
<evidence type="ECO:0000313" key="2">
    <source>
        <dbReference type="Proteomes" id="UP000821853"/>
    </source>
</evidence>
<dbReference type="Proteomes" id="UP000821853">
    <property type="component" value="Chromosome 3"/>
</dbReference>
<organism evidence="1 2">
    <name type="scientific">Haemaphysalis longicornis</name>
    <name type="common">Bush tick</name>
    <dbReference type="NCBI Taxonomy" id="44386"/>
    <lineage>
        <taxon>Eukaryota</taxon>
        <taxon>Metazoa</taxon>
        <taxon>Ecdysozoa</taxon>
        <taxon>Arthropoda</taxon>
        <taxon>Chelicerata</taxon>
        <taxon>Arachnida</taxon>
        <taxon>Acari</taxon>
        <taxon>Parasitiformes</taxon>
        <taxon>Ixodida</taxon>
        <taxon>Ixodoidea</taxon>
        <taxon>Ixodidae</taxon>
        <taxon>Haemaphysalinae</taxon>
        <taxon>Haemaphysalis</taxon>
    </lineage>
</organism>
<dbReference type="VEuPathDB" id="VectorBase:HLOH_041474"/>
<accession>A0A9J6G0F8</accession>
<dbReference type="EMBL" id="JABSTR010000005">
    <property type="protein sequence ID" value="KAH9371910.1"/>
    <property type="molecule type" value="Genomic_DNA"/>
</dbReference>
<reference evidence="1 2" key="1">
    <citation type="journal article" date="2020" name="Cell">
        <title>Large-Scale Comparative Analyses of Tick Genomes Elucidate Their Genetic Diversity and Vector Capacities.</title>
        <authorList>
            <consortium name="Tick Genome and Microbiome Consortium (TIGMIC)"/>
            <person name="Jia N."/>
            <person name="Wang J."/>
            <person name="Shi W."/>
            <person name="Du L."/>
            <person name="Sun Y."/>
            <person name="Zhan W."/>
            <person name="Jiang J.F."/>
            <person name="Wang Q."/>
            <person name="Zhang B."/>
            <person name="Ji P."/>
            <person name="Bell-Sakyi L."/>
            <person name="Cui X.M."/>
            <person name="Yuan T.T."/>
            <person name="Jiang B.G."/>
            <person name="Yang W.F."/>
            <person name="Lam T.T."/>
            <person name="Chang Q.C."/>
            <person name="Ding S.J."/>
            <person name="Wang X.J."/>
            <person name="Zhu J.G."/>
            <person name="Ruan X.D."/>
            <person name="Zhao L."/>
            <person name="Wei J.T."/>
            <person name="Ye R.Z."/>
            <person name="Que T.C."/>
            <person name="Du C.H."/>
            <person name="Zhou Y.H."/>
            <person name="Cheng J.X."/>
            <person name="Dai P.F."/>
            <person name="Guo W.B."/>
            <person name="Han X.H."/>
            <person name="Huang E.J."/>
            <person name="Li L.F."/>
            <person name="Wei W."/>
            <person name="Gao Y.C."/>
            <person name="Liu J.Z."/>
            <person name="Shao H.Z."/>
            <person name="Wang X."/>
            <person name="Wang C.C."/>
            <person name="Yang T.C."/>
            <person name="Huo Q.B."/>
            <person name="Li W."/>
            <person name="Chen H.Y."/>
            <person name="Chen S.E."/>
            <person name="Zhou L.G."/>
            <person name="Ni X.B."/>
            <person name="Tian J.H."/>
            <person name="Sheng Y."/>
            <person name="Liu T."/>
            <person name="Pan Y.S."/>
            <person name="Xia L.Y."/>
            <person name="Li J."/>
            <person name="Zhao F."/>
            <person name="Cao W.C."/>
        </authorList>
    </citation>
    <scope>NUCLEOTIDE SEQUENCE [LARGE SCALE GENOMIC DNA]</scope>
    <source>
        <strain evidence="1">HaeL-2018</strain>
    </source>
</reference>
<name>A0A9J6G0F8_HAELO</name>
<dbReference type="CDD" id="cd02440">
    <property type="entry name" value="AdoMet_MTases"/>
    <property type="match status" value="1"/>
</dbReference>
<evidence type="ECO:0008006" key="3">
    <source>
        <dbReference type="Google" id="ProtNLM"/>
    </source>
</evidence>